<dbReference type="InterPro" id="IPR004597">
    <property type="entry name" value="Tag"/>
</dbReference>
<dbReference type="PANTHER" id="PTHR30037">
    <property type="entry name" value="DNA-3-METHYLADENINE GLYCOSYLASE 1"/>
    <property type="match status" value="1"/>
</dbReference>
<organism evidence="1 2">
    <name type="scientific">Moraxella oculi</name>
    <dbReference type="NCBI Taxonomy" id="2940516"/>
    <lineage>
        <taxon>Bacteria</taxon>
        <taxon>Pseudomonadati</taxon>
        <taxon>Pseudomonadota</taxon>
        <taxon>Gammaproteobacteria</taxon>
        <taxon>Moraxellales</taxon>
        <taxon>Moraxellaceae</taxon>
        <taxon>Moraxella</taxon>
    </lineage>
</organism>
<dbReference type="InterPro" id="IPR011257">
    <property type="entry name" value="DNA_glycosylase"/>
</dbReference>
<protein>
    <submittedName>
        <fullName evidence="1">DNA-3-methyladenine glycosylase I</fullName>
    </submittedName>
</protein>
<proteinExistence type="predicted"/>
<sequence>MPITNKKRCIWCGQDSLYQSYHDDEWGVPCHDDRKLFAMLCLEGMQAGLSWITILKRRESYYQAFDGFDPIKIASYNDKKIDELMSDAGIIRHRPKITAIIANAKAYLRVTQNQSFDEYVWGIVADHQSQTPLINHPKNIQDIPTKTKASIALSKQLKKDGFQFIGPTICYAYMQACGMVDDHVIDCAFKHHVG</sequence>
<dbReference type="PANTHER" id="PTHR30037:SF4">
    <property type="entry name" value="DNA-3-METHYLADENINE GLYCOSYLASE I"/>
    <property type="match status" value="1"/>
</dbReference>
<reference evidence="1 2" key="1">
    <citation type="submission" date="2024-11" db="EMBL/GenBank/DDBJ databases">
        <title>First Report of Moraxella oculi in Brazil in an Infectious Bovine Keratoconjunctivitis Outbreak.</title>
        <authorList>
            <person name="Carvalho C.V."/>
            <person name="Domingues R."/>
            <person name="Coutinho C."/>
            <person name="Honorio N.T.B.S."/>
            <person name="Faza D.R.L.R."/>
            <person name="Carvalho W.A."/>
            <person name="Machado A.B.F."/>
            <person name="Martins M.F."/>
            <person name="Gaspar E.B."/>
        </authorList>
    </citation>
    <scope>NUCLEOTIDE SEQUENCE [LARGE SCALE GENOMIC DNA]</scope>
    <source>
        <strain evidence="1 2">2117LE</strain>
    </source>
</reference>
<comment type="caution">
    <text evidence="1">The sequence shown here is derived from an EMBL/GenBank/DDBJ whole genome shotgun (WGS) entry which is preliminary data.</text>
</comment>
<name>A0ABW8U3Z8_9GAMM</name>
<dbReference type="RefSeq" id="WP_407068649.1">
    <property type="nucleotide sequence ID" value="NZ_JBJJXE010000002.1"/>
</dbReference>
<dbReference type="Gene3D" id="1.10.340.30">
    <property type="entry name" value="Hypothetical protein, domain 2"/>
    <property type="match status" value="1"/>
</dbReference>
<evidence type="ECO:0000313" key="2">
    <source>
        <dbReference type="Proteomes" id="UP001624684"/>
    </source>
</evidence>
<dbReference type="InterPro" id="IPR052891">
    <property type="entry name" value="DNA-3mA_glycosylase"/>
</dbReference>
<keyword evidence="2" id="KW-1185">Reference proteome</keyword>
<evidence type="ECO:0000313" key="1">
    <source>
        <dbReference type="EMBL" id="MFL1731876.1"/>
    </source>
</evidence>
<dbReference type="InterPro" id="IPR005019">
    <property type="entry name" value="Adenine_glyco"/>
</dbReference>
<gene>
    <name evidence="1" type="ORF">ACJHVH_02500</name>
</gene>
<accession>A0ABW8U3Z8</accession>
<dbReference type="NCBIfam" id="TIGR00624">
    <property type="entry name" value="tag"/>
    <property type="match status" value="1"/>
</dbReference>
<dbReference type="Pfam" id="PF03352">
    <property type="entry name" value="Adenine_glyco"/>
    <property type="match status" value="1"/>
</dbReference>
<dbReference type="EMBL" id="JBJJXE010000002">
    <property type="protein sequence ID" value="MFL1731876.1"/>
    <property type="molecule type" value="Genomic_DNA"/>
</dbReference>
<dbReference type="SUPFAM" id="SSF48150">
    <property type="entry name" value="DNA-glycosylase"/>
    <property type="match status" value="1"/>
</dbReference>
<dbReference type="Proteomes" id="UP001624684">
    <property type="component" value="Unassembled WGS sequence"/>
</dbReference>